<evidence type="ECO:0000313" key="2">
    <source>
        <dbReference type="EMBL" id="TCS67835.1"/>
    </source>
</evidence>
<sequence>MNNFWLIPMDFRTCNYEQMKEEWDENKKIMWEAPGKPTNKNGEWTVENTMAKSLKKGDVVYFYVTNLPSESNVKLSRIMLRGKIEDEPYPIEKNKVYRSLKETTMISGFSIGSISTLHKELLENNLFLSLKDLRKRDNNFQYPRGKNWPDKNSKKSFSQDLIKTLEESFKVGMRENDFEVLMNHFNKKCFFCGKDGNGHKTFVGRNGLDYFEYHHFILQCVAKKFPELQDIIDSPTNRLSLCSNCHNKFHYGRVEEVSRMIEIVLEDSEINKMLEEFDFQKNIGENKDIFEWFQEVYSVK</sequence>
<dbReference type="EMBL" id="SLZV01000014">
    <property type="protein sequence ID" value="TCS67835.1"/>
    <property type="molecule type" value="Genomic_DNA"/>
</dbReference>
<dbReference type="AlphaFoldDB" id="A0A4R3JN33"/>
<reference evidence="2 3" key="2">
    <citation type="submission" date="2019-03" db="EMBL/GenBank/DDBJ databases">
        <title>Genomic Encyclopedia of Type Strains, Phase IV (KMG-IV): sequencing the most valuable type-strain genomes for metagenomic binning, comparative biology and taxonomic classification.</title>
        <authorList>
            <person name="Goeker M."/>
        </authorList>
    </citation>
    <scope>NUCLEOTIDE SEQUENCE [LARGE SCALE GENOMIC DNA]</scope>
    <source>
        <strain evidence="2 3">DSM 103426</strain>
    </source>
</reference>
<keyword evidence="4" id="KW-1185">Reference proteome</keyword>
<comment type="caution">
    <text evidence="2">The sequence shown here is derived from an EMBL/GenBank/DDBJ whole genome shotgun (WGS) entry which is preliminary data.</text>
</comment>
<accession>A0A4R3JN33</accession>
<protein>
    <recommendedName>
        <fullName evidence="5">HNH endonuclease</fullName>
    </recommendedName>
</protein>
<name>A0A4R3JN33_9FIRM</name>
<organism evidence="2 3">
    <name type="scientific">Faecalimonas umbilicata</name>
    <dbReference type="NCBI Taxonomy" id="1912855"/>
    <lineage>
        <taxon>Bacteria</taxon>
        <taxon>Bacillati</taxon>
        <taxon>Bacillota</taxon>
        <taxon>Clostridia</taxon>
        <taxon>Lachnospirales</taxon>
        <taxon>Lachnospiraceae</taxon>
        <taxon>Faecalimonas</taxon>
    </lineage>
</organism>
<evidence type="ECO:0000313" key="3">
    <source>
        <dbReference type="Proteomes" id="UP000294613"/>
    </source>
</evidence>
<dbReference type="GeneID" id="97506141"/>
<proteinExistence type="predicted"/>
<evidence type="ECO:0000313" key="4">
    <source>
        <dbReference type="Proteomes" id="UP000702954"/>
    </source>
</evidence>
<dbReference type="RefSeq" id="WP_116441432.1">
    <property type="nucleotide sequence ID" value="NZ_AP031411.1"/>
</dbReference>
<dbReference type="EMBL" id="BHEO01000005">
    <property type="protein sequence ID" value="GBU04580.1"/>
    <property type="molecule type" value="Genomic_DNA"/>
</dbReference>
<dbReference type="Proteomes" id="UP000702954">
    <property type="component" value="Unassembled WGS sequence"/>
</dbReference>
<reference evidence="1 4" key="1">
    <citation type="journal article" date="2018" name="Int. J. Syst. Evol. Microbiol.">
        <title>Draft Genome Sequence of Faecalimonas umbilicata JCM 30896T, an Acetate-Producing Bacterium Isolated from Human Feces.</title>
        <authorList>
            <person name="Sakamoto M."/>
            <person name="Ikeyama N."/>
            <person name="Yuki M."/>
            <person name="Ohkuma M."/>
        </authorList>
    </citation>
    <scope>NUCLEOTIDE SEQUENCE [LARGE SCALE GENOMIC DNA]</scope>
    <source>
        <strain evidence="1 4">EGH7</strain>
    </source>
</reference>
<gene>
    <name evidence="2" type="ORF">EDD74_11469</name>
    <name evidence="1" type="ORF">FAEUMB_11210</name>
</gene>
<dbReference type="Proteomes" id="UP000294613">
    <property type="component" value="Unassembled WGS sequence"/>
</dbReference>
<evidence type="ECO:0000313" key="1">
    <source>
        <dbReference type="EMBL" id="GBU04580.1"/>
    </source>
</evidence>
<evidence type="ECO:0008006" key="5">
    <source>
        <dbReference type="Google" id="ProtNLM"/>
    </source>
</evidence>